<feature type="signal peptide" evidence="2">
    <location>
        <begin position="1"/>
        <end position="27"/>
    </location>
</feature>
<comment type="caution">
    <text evidence="3">The sequence shown here is derived from an EMBL/GenBank/DDBJ whole genome shotgun (WGS) entry which is preliminary data.</text>
</comment>
<evidence type="ECO:0000313" key="4">
    <source>
        <dbReference type="Proteomes" id="UP001500133"/>
    </source>
</evidence>
<evidence type="ECO:0000313" key="3">
    <source>
        <dbReference type="EMBL" id="GAA3894810.1"/>
    </source>
</evidence>
<sequence>MKLSMKHVIQTAAIAGALTLVSGTALADQQGENAVHPDQAADSANDPTDVQAETRQAGEVDPGDPVVTKQESTNSANAPSAENGPDGKLPEDDGLVDDHGVDSANVKG</sequence>
<reference evidence="4" key="1">
    <citation type="journal article" date="2019" name="Int. J. Syst. Evol. Microbiol.">
        <title>The Global Catalogue of Microorganisms (GCM) 10K type strain sequencing project: providing services to taxonomists for standard genome sequencing and annotation.</title>
        <authorList>
            <consortium name="The Broad Institute Genomics Platform"/>
            <consortium name="The Broad Institute Genome Sequencing Center for Infectious Disease"/>
            <person name="Wu L."/>
            <person name="Ma J."/>
        </authorList>
    </citation>
    <scope>NUCLEOTIDE SEQUENCE [LARGE SCALE GENOMIC DNA]</scope>
    <source>
        <strain evidence="4">JCM 16914</strain>
    </source>
</reference>
<keyword evidence="4" id="KW-1185">Reference proteome</keyword>
<organism evidence="3 4">
    <name type="scientific">Halomonas cibimaris</name>
    <dbReference type="NCBI Taxonomy" id="657012"/>
    <lineage>
        <taxon>Bacteria</taxon>
        <taxon>Pseudomonadati</taxon>
        <taxon>Pseudomonadota</taxon>
        <taxon>Gammaproteobacteria</taxon>
        <taxon>Oceanospirillales</taxon>
        <taxon>Halomonadaceae</taxon>
        <taxon>Halomonas</taxon>
    </lineage>
</organism>
<evidence type="ECO:0000256" key="1">
    <source>
        <dbReference type="SAM" id="MobiDB-lite"/>
    </source>
</evidence>
<dbReference type="RefSeq" id="WP_344701502.1">
    <property type="nucleotide sequence ID" value="NZ_BAAAZT010000012.1"/>
</dbReference>
<keyword evidence="2" id="KW-0732">Signal</keyword>
<feature type="compositionally biased region" description="Polar residues" evidence="1">
    <location>
        <begin position="69"/>
        <end position="80"/>
    </location>
</feature>
<name>A0ABP7L7X0_9GAMM</name>
<accession>A0ABP7L7X0</accession>
<dbReference type="EMBL" id="BAAAZT010000012">
    <property type="protein sequence ID" value="GAA3894810.1"/>
    <property type="molecule type" value="Genomic_DNA"/>
</dbReference>
<feature type="compositionally biased region" description="Basic and acidic residues" evidence="1">
    <location>
        <begin position="88"/>
        <end position="101"/>
    </location>
</feature>
<gene>
    <name evidence="3" type="ORF">GCM10022228_02410</name>
</gene>
<evidence type="ECO:0000256" key="2">
    <source>
        <dbReference type="SAM" id="SignalP"/>
    </source>
</evidence>
<feature type="compositionally biased region" description="Polar residues" evidence="1">
    <location>
        <begin position="45"/>
        <end position="54"/>
    </location>
</feature>
<feature type="region of interest" description="Disordered" evidence="1">
    <location>
        <begin position="29"/>
        <end position="108"/>
    </location>
</feature>
<feature type="chain" id="PRO_5045864270" description="Secreted protein" evidence="2">
    <location>
        <begin position="28"/>
        <end position="108"/>
    </location>
</feature>
<dbReference type="Proteomes" id="UP001500133">
    <property type="component" value="Unassembled WGS sequence"/>
</dbReference>
<proteinExistence type="predicted"/>
<evidence type="ECO:0008006" key="5">
    <source>
        <dbReference type="Google" id="ProtNLM"/>
    </source>
</evidence>
<protein>
    <recommendedName>
        <fullName evidence="5">Secreted protein</fullName>
    </recommendedName>
</protein>